<name>A0A2N9H6P0_FAGSY</name>
<dbReference type="Pfam" id="PF05699">
    <property type="entry name" value="Dimer_Tnp_hAT"/>
    <property type="match status" value="1"/>
</dbReference>
<dbReference type="InterPro" id="IPR003656">
    <property type="entry name" value="Znf_BED"/>
</dbReference>
<evidence type="ECO:0000256" key="11">
    <source>
        <dbReference type="SAM" id="MobiDB-lite"/>
    </source>
</evidence>
<reference evidence="13" key="1">
    <citation type="submission" date="2018-02" db="EMBL/GenBank/DDBJ databases">
        <authorList>
            <person name="Cohen D.B."/>
            <person name="Kent A.D."/>
        </authorList>
    </citation>
    <scope>NUCLEOTIDE SEQUENCE</scope>
</reference>
<evidence type="ECO:0000256" key="5">
    <source>
        <dbReference type="ARBA" id="ARBA00022833"/>
    </source>
</evidence>
<evidence type="ECO:0000256" key="1">
    <source>
        <dbReference type="ARBA" id="ARBA00004123"/>
    </source>
</evidence>
<gene>
    <name evidence="13" type="ORF">FSB_LOCUS35457</name>
</gene>
<keyword evidence="4 10" id="KW-0863">Zinc-finger</keyword>
<dbReference type="InterPro" id="IPR036236">
    <property type="entry name" value="Znf_C2H2_sf"/>
</dbReference>
<evidence type="ECO:0000256" key="8">
    <source>
        <dbReference type="ARBA" id="ARBA00023163"/>
    </source>
</evidence>
<evidence type="ECO:0000313" key="13">
    <source>
        <dbReference type="EMBL" id="SPD07575.1"/>
    </source>
</evidence>
<keyword evidence="9" id="KW-0539">Nucleus</keyword>
<dbReference type="InterPro" id="IPR025525">
    <property type="entry name" value="hAT-like_transposase_RNase-H"/>
</dbReference>
<evidence type="ECO:0000256" key="9">
    <source>
        <dbReference type="ARBA" id="ARBA00023242"/>
    </source>
</evidence>
<evidence type="ECO:0000259" key="12">
    <source>
        <dbReference type="PROSITE" id="PS50808"/>
    </source>
</evidence>
<sequence>MSNTATASTPVLVEDTASNEDTTPIENLQEVEDIQEGVSKRKRTSAVWNHFKLKKVEGKMKAQCNYCKKHLLGESKQGTNHLRTHLERCPSLKLRGDLRRQVMIKEQGKANKKVSASPYNFDQEGSREDLAHMVIMHEYPLAMVDHVGFRKFIDNNGSRVAITTDMWTSSNKKRGFMVVTGHYINDSWILESQIMRFIYVPSPHTKEVLSTVLLECLLEWNVDRKLSTVTVDNCTTNDAMMRILLEKLEVSSLALGGSLLHMRCAAHILNLVVQDGLAVIGDGIERIRDSVLFWTASPKRRQKFDESSRHLRISNTKELVLDCKTRWNSTYLMLSSALIYKDVFSRLRHFDALYTCMPNERDWEVAKDICEKLEVFYSVTKLFSGTTYPTANEYFPMLCELKMELNEWIVSPNELIKLMASKMLEKFNGYWSVVNGIMCIAAILDPRYKMKIMEYYYQQVYGRIRGSEEIEKIKKIFFDLLAEYGSENSDEEASCSQPPSSMEIVSHDFVQNRLRKFDSFVSNTTNKRNKKSESVVEEFDTYIKEGVLKRSEIFDILGWWNHNGLKYPTLQRLARDILAIPVTTVASESAFSTSGRLLSPHRSRLHPRTLEALMCAQSWLWSELKGSSSMPEDATIQNILEDYDDHEEEESGSMELAD</sequence>
<evidence type="ECO:0000256" key="6">
    <source>
        <dbReference type="ARBA" id="ARBA00023015"/>
    </source>
</evidence>
<dbReference type="PANTHER" id="PTHR46481:SF11">
    <property type="entry name" value="ZINC FINGER BED DOMAIN-CONTAINING PROTEIN RICESLEEPER 2-LIKE"/>
    <property type="match status" value="1"/>
</dbReference>
<keyword evidence="6" id="KW-0805">Transcription regulation</keyword>
<dbReference type="EMBL" id="OIVN01002933">
    <property type="protein sequence ID" value="SPD07575.1"/>
    <property type="molecule type" value="Genomic_DNA"/>
</dbReference>
<dbReference type="InterPro" id="IPR052035">
    <property type="entry name" value="ZnF_BED_domain_contain"/>
</dbReference>
<keyword evidence="3" id="KW-0479">Metal-binding</keyword>
<dbReference type="SMART" id="SM00614">
    <property type="entry name" value="ZnF_BED"/>
    <property type="match status" value="1"/>
</dbReference>
<evidence type="ECO:0000256" key="2">
    <source>
        <dbReference type="ARBA" id="ARBA00011738"/>
    </source>
</evidence>
<dbReference type="GO" id="GO:0003677">
    <property type="term" value="F:DNA binding"/>
    <property type="evidence" value="ECO:0007669"/>
    <property type="project" value="UniProtKB-KW"/>
</dbReference>
<keyword evidence="5" id="KW-0862">Zinc</keyword>
<dbReference type="InterPro" id="IPR008906">
    <property type="entry name" value="HATC_C_dom"/>
</dbReference>
<dbReference type="GO" id="GO:0008270">
    <property type="term" value="F:zinc ion binding"/>
    <property type="evidence" value="ECO:0007669"/>
    <property type="project" value="UniProtKB-KW"/>
</dbReference>
<dbReference type="SUPFAM" id="SSF53098">
    <property type="entry name" value="Ribonuclease H-like"/>
    <property type="match status" value="1"/>
</dbReference>
<feature type="domain" description="BED-type" evidence="12">
    <location>
        <begin position="42"/>
        <end position="102"/>
    </location>
</feature>
<evidence type="ECO:0000256" key="4">
    <source>
        <dbReference type="ARBA" id="ARBA00022771"/>
    </source>
</evidence>
<proteinExistence type="predicted"/>
<keyword evidence="8" id="KW-0804">Transcription</keyword>
<comment type="subcellular location">
    <subcellularLocation>
        <location evidence="1">Nucleus</location>
    </subcellularLocation>
</comment>
<dbReference type="Pfam" id="PF02892">
    <property type="entry name" value="zf-BED"/>
    <property type="match status" value="1"/>
</dbReference>
<dbReference type="GO" id="GO:0005634">
    <property type="term" value="C:nucleus"/>
    <property type="evidence" value="ECO:0007669"/>
    <property type="project" value="UniProtKB-SubCell"/>
</dbReference>
<dbReference type="PANTHER" id="PTHR46481">
    <property type="entry name" value="ZINC FINGER BED DOMAIN-CONTAINING PROTEIN 4"/>
    <property type="match status" value="1"/>
</dbReference>
<comment type="subunit">
    <text evidence="2">Homodimer.</text>
</comment>
<organism evidence="13">
    <name type="scientific">Fagus sylvatica</name>
    <name type="common">Beechnut</name>
    <dbReference type="NCBI Taxonomy" id="28930"/>
    <lineage>
        <taxon>Eukaryota</taxon>
        <taxon>Viridiplantae</taxon>
        <taxon>Streptophyta</taxon>
        <taxon>Embryophyta</taxon>
        <taxon>Tracheophyta</taxon>
        <taxon>Spermatophyta</taxon>
        <taxon>Magnoliopsida</taxon>
        <taxon>eudicotyledons</taxon>
        <taxon>Gunneridae</taxon>
        <taxon>Pentapetalae</taxon>
        <taxon>rosids</taxon>
        <taxon>fabids</taxon>
        <taxon>Fagales</taxon>
        <taxon>Fagaceae</taxon>
        <taxon>Fagus</taxon>
    </lineage>
</organism>
<dbReference type="Pfam" id="PF14372">
    <property type="entry name" value="hAT-like_RNase-H"/>
    <property type="match status" value="1"/>
</dbReference>
<dbReference type="GO" id="GO:0046983">
    <property type="term" value="F:protein dimerization activity"/>
    <property type="evidence" value="ECO:0007669"/>
    <property type="project" value="InterPro"/>
</dbReference>
<accession>A0A2N9H6P0</accession>
<evidence type="ECO:0000256" key="10">
    <source>
        <dbReference type="PROSITE-ProRule" id="PRU00027"/>
    </source>
</evidence>
<protein>
    <recommendedName>
        <fullName evidence="12">BED-type domain-containing protein</fullName>
    </recommendedName>
</protein>
<evidence type="ECO:0000256" key="3">
    <source>
        <dbReference type="ARBA" id="ARBA00022723"/>
    </source>
</evidence>
<dbReference type="SUPFAM" id="SSF57667">
    <property type="entry name" value="beta-beta-alpha zinc fingers"/>
    <property type="match status" value="1"/>
</dbReference>
<feature type="region of interest" description="Disordered" evidence="11">
    <location>
        <begin position="1"/>
        <end position="20"/>
    </location>
</feature>
<dbReference type="InterPro" id="IPR012337">
    <property type="entry name" value="RNaseH-like_sf"/>
</dbReference>
<dbReference type="PROSITE" id="PS50808">
    <property type="entry name" value="ZF_BED"/>
    <property type="match status" value="1"/>
</dbReference>
<evidence type="ECO:0000256" key="7">
    <source>
        <dbReference type="ARBA" id="ARBA00023125"/>
    </source>
</evidence>
<dbReference type="AlphaFoldDB" id="A0A2N9H6P0"/>
<keyword evidence="7" id="KW-0238">DNA-binding</keyword>